<dbReference type="GO" id="GO:0046872">
    <property type="term" value="F:metal ion binding"/>
    <property type="evidence" value="ECO:0007669"/>
    <property type="project" value="UniProtKB-KW"/>
</dbReference>
<evidence type="ECO:0000313" key="8">
    <source>
        <dbReference type="Proteomes" id="UP000304928"/>
    </source>
</evidence>
<evidence type="ECO:0000256" key="3">
    <source>
        <dbReference type="ARBA" id="ARBA00023015"/>
    </source>
</evidence>
<keyword evidence="4" id="KW-0804">Transcription</keyword>
<dbReference type="EMBL" id="QZAR01000034">
    <property type="protein sequence ID" value="THW92615.1"/>
    <property type="molecule type" value="Genomic_DNA"/>
</dbReference>
<evidence type="ECO:0000256" key="5">
    <source>
        <dbReference type="ARBA" id="ARBA00023242"/>
    </source>
</evidence>
<sequence>MTFGSASLTTTTPELPSSDKQLLGWNELGLGQTIDWDDTTINLADFLDDQTNPAAVHVPGPSVDHSLNIQQEFPSYNMSIPAVPTIYTLRSLVPRPAREPGQQRIANLVFHTLKSYPLMIMRHNTLPPFIHPCSMLFHDDNNNMETLANCLSLMHMLGSKIHGSRKLFWKNVRWECERMREQHTRMNKWELLAAMQALSVYLLVRLQEGETEHNNYDSLMLATVIIVAREFARTESGCDIESIISNTDTEASWKAWVFVESRRRLAVVYRVVDMLVYFEPASMCELQKDLIIAPLPAKKQLWEAGDKDVWEEVAKRDNGIHESFALTADGGLVHLDEGQLYCSQGALRYRIPRGSSPTPEMTDWEHWCSGMDGFGNLIMLAASLIV</sequence>
<evidence type="ECO:0008006" key="9">
    <source>
        <dbReference type="Google" id="ProtNLM"/>
    </source>
</evidence>
<name>A0A4S9BGZ5_AURPU</name>
<keyword evidence="3" id="KW-0805">Transcription regulation</keyword>
<evidence type="ECO:0000256" key="4">
    <source>
        <dbReference type="ARBA" id="ARBA00023163"/>
    </source>
</evidence>
<reference evidence="7 8" key="1">
    <citation type="submission" date="2018-10" db="EMBL/GenBank/DDBJ databases">
        <title>Fifty Aureobasidium pullulans genomes reveal a recombining polyextremotolerant generalist.</title>
        <authorList>
            <person name="Gostincar C."/>
            <person name="Turk M."/>
            <person name="Zajc J."/>
            <person name="Gunde-Cimerman N."/>
        </authorList>
    </citation>
    <scope>NUCLEOTIDE SEQUENCE [LARGE SCALE GENOMIC DNA]</scope>
    <source>
        <strain evidence="7 8">EXF-10507</strain>
    </source>
</reference>
<keyword evidence="1" id="KW-0479">Metal-binding</keyword>
<evidence type="ECO:0000256" key="1">
    <source>
        <dbReference type="ARBA" id="ARBA00022723"/>
    </source>
</evidence>
<keyword evidence="5" id="KW-0539">Nucleus</keyword>
<protein>
    <recommendedName>
        <fullName evidence="9">Transcription factor domain-containing protein</fullName>
    </recommendedName>
</protein>
<dbReference type="Proteomes" id="UP000304928">
    <property type="component" value="Unassembled WGS sequence"/>
</dbReference>
<dbReference type="PANTHER" id="PTHR47660:SF3">
    <property type="entry name" value="FINGER DOMAIN PROTEIN, PUTATIVE (AFU_ORTHOLOGUE AFUA_4G03310)-RELATED"/>
    <property type="match status" value="1"/>
</dbReference>
<gene>
    <name evidence="7" type="ORF">D6D15_03002</name>
</gene>
<accession>A0A4S9BGZ5</accession>
<keyword evidence="2" id="KW-0862">Zinc</keyword>
<feature type="compositionally biased region" description="Low complexity" evidence="6">
    <location>
        <begin position="1"/>
        <end position="18"/>
    </location>
</feature>
<dbReference type="AlphaFoldDB" id="A0A4S9BGZ5"/>
<dbReference type="PANTHER" id="PTHR47660">
    <property type="entry name" value="TRANSCRIPTION FACTOR WITH C2H2 AND ZN(2)-CYS(6) DNA BINDING DOMAIN (EUROFUNG)-RELATED-RELATED"/>
    <property type="match status" value="1"/>
</dbReference>
<organism evidence="7 8">
    <name type="scientific">Aureobasidium pullulans</name>
    <name type="common">Black yeast</name>
    <name type="synonym">Pullularia pullulans</name>
    <dbReference type="NCBI Taxonomy" id="5580"/>
    <lineage>
        <taxon>Eukaryota</taxon>
        <taxon>Fungi</taxon>
        <taxon>Dikarya</taxon>
        <taxon>Ascomycota</taxon>
        <taxon>Pezizomycotina</taxon>
        <taxon>Dothideomycetes</taxon>
        <taxon>Dothideomycetidae</taxon>
        <taxon>Dothideales</taxon>
        <taxon>Saccotheciaceae</taxon>
        <taxon>Aureobasidium</taxon>
    </lineage>
</organism>
<evidence type="ECO:0000313" key="7">
    <source>
        <dbReference type="EMBL" id="THW92615.1"/>
    </source>
</evidence>
<evidence type="ECO:0000256" key="2">
    <source>
        <dbReference type="ARBA" id="ARBA00022833"/>
    </source>
</evidence>
<proteinExistence type="predicted"/>
<feature type="region of interest" description="Disordered" evidence="6">
    <location>
        <begin position="1"/>
        <end position="20"/>
    </location>
</feature>
<comment type="caution">
    <text evidence="7">The sequence shown here is derived from an EMBL/GenBank/DDBJ whole genome shotgun (WGS) entry which is preliminary data.</text>
</comment>
<evidence type="ECO:0000256" key="6">
    <source>
        <dbReference type="SAM" id="MobiDB-lite"/>
    </source>
</evidence>